<dbReference type="AlphaFoldDB" id="A0A0P7ZP58"/>
<comment type="caution">
    <text evidence="1">The sequence shown here is derived from an EMBL/GenBank/DDBJ whole genome shotgun (WGS) entry which is preliminary data.</text>
</comment>
<sequence length="532" mass="58852">MNKTEQILSHIPGNPWVGLQKADELWNRYKTGPHPAQTVITLANSPLESVIYDVAICGGTLGILLATALVNKGWNVAVLERGMLQGRDQEWNISRRELQIFVDMALLSEEELECAIASQYNPARISFNSSNNFNSSNKGNKNSGKELWVTDVLNIGVDPKYLLETLKQKFLANGGTLLEQTPFKSASIHPNGVSIQTSAATTTTRPLTARLLIDAMGHFSPIVQQARQGNKPDAVCMVVGTCAKGYQNNETGDLIASFTPIKNQCQYFWEAFPARDGRTTYMFTYLDAHPSRPSLEQLFEDYLTLLPEYQNTSLEQLDFIRALFGFFPCYKNSPLQYKWNRTLAVGDSSGSQSPLSFGGFGAMVRHLQRLTQGIHEALDADLLTCKSLAKLQPYQPNLAVTWLFQKSMSVGVNQKLPPDKINEVLSTIFAEMETLGDDVLKPFLQDVVQFPPLAQTMLRTATQHPLLVASILPQVGLGSVASWMRHFISLGGYNALNAAEGAVDRALEKSATKQYDANRWVDALKYGSGGDY</sequence>
<dbReference type="Proteomes" id="UP000050465">
    <property type="component" value="Unassembled WGS sequence"/>
</dbReference>
<evidence type="ECO:0000313" key="1">
    <source>
        <dbReference type="EMBL" id="KPQ36878.1"/>
    </source>
</evidence>
<organism evidence="1 2">
    <name type="scientific">Phormidesmis priestleyi Ana</name>
    <dbReference type="NCBI Taxonomy" id="1666911"/>
    <lineage>
        <taxon>Bacteria</taxon>
        <taxon>Bacillati</taxon>
        <taxon>Cyanobacteriota</taxon>
        <taxon>Cyanophyceae</taxon>
        <taxon>Leptolyngbyales</taxon>
        <taxon>Leptolyngbyaceae</taxon>
        <taxon>Phormidesmis</taxon>
    </lineage>
</organism>
<dbReference type="PATRIC" id="fig|1666911.3.peg.3042"/>
<reference evidence="1 2" key="1">
    <citation type="submission" date="2015-09" db="EMBL/GenBank/DDBJ databases">
        <title>Identification and resolution of microdiversity through metagenomic sequencing of parallel consortia.</title>
        <authorList>
            <person name="Nelson W.C."/>
            <person name="Romine M.F."/>
            <person name="Lindemann S.R."/>
        </authorList>
    </citation>
    <scope>NUCLEOTIDE SEQUENCE [LARGE SCALE GENOMIC DNA]</scope>
    <source>
        <strain evidence="1">Ana</strain>
    </source>
</reference>
<dbReference type="EMBL" id="LJZR01000004">
    <property type="protein sequence ID" value="KPQ36878.1"/>
    <property type="molecule type" value="Genomic_DNA"/>
</dbReference>
<dbReference type="PANTHER" id="PTHR32098">
    <property type="entry name" value="LYCOPENE BETA/EPSILON CYCLASE PROTEIN"/>
    <property type="match status" value="1"/>
</dbReference>
<name>A0A0P7ZP58_9CYAN</name>
<dbReference type="InterPro" id="IPR036188">
    <property type="entry name" value="FAD/NAD-bd_sf"/>
</dbReference>
<protein>
    <submittedName>
        <fullName evidence="1">Lycopene cyclase CruP</fullName>
    </submittedName>
</protein>
<dbReference type="STRING" id="1666911.HLUCCA11_05130"/>
<gene>
    <name evidence="1" type="primary">cruP</name>
    <name evidence="1" type="ORF">HLUCCA11_05130</name>
</gene>
<accession>A0A0P7ZP58</accession>
<dbReference type="SUPFAM" id="SSF51905">
    <property type="entry name" value="FAD/NAD(P)-binding domain"/>
    <property type="match status" value="1"/>
</dbReference>
<proteinExistence type="predicted"/>
<dbReference type="Gene3D" id="3.50.50.60">
    <property type="entry name" value="FAD/NAD(P)-binding domain"/>
    <property type="match status" value="1"/>
</dbReference>
<evidence type="ECO:0000313" key="2">
    <source>
        <dbReference type="Proteomes" id="UP000050465"/>
    </source>
</evidence>
<dbReference type="PANTHER" id="PTHR32098:SF5">
    <property type="entry name" value="LYCOPENE BETA_EPSILON CYCLASE PROTEIN"/>
    <property type="match status" value="1"/>
</dbReference>